<keyword evidence="1 4" id="KW-0479">Metal-binding</keyword>
<evidence type="ECO:0000256" key="1">
    <source>
        <dbReference type="ARBA" id="ARBA00022723"/>
    </source>
</evidence>
<feature type="binding site" evidence="4">
    <location>
        <position position="51"/>
    </location>
    <ligand>
        <name>Zn(2+)</name>
        <dbReference type="ChEBI" id="CHEBI:29105"/>
        <label>1</label>
    </ligand>
</feature>
<accession>A0A929KZL8</accession>
<evidence type="ECO:0000256" key="4">
    <source>
        <dbReference type="PIRSR" id="PIRSR601559-51"/>
    </source>
</evidence>
<organism evidence="6 7">
    <name type="scientific">Mucilaginibacter myungsuensis</name>
    <dbReference type="NCBI Taxonomy" id="649104"/>
    <lineage>
        <taxon>Bacteria</taxon>
        <taxon>Pseudomonadati</taxon>
        <taxon>Bacteroidota</taxon>
        <taxon>Sphingobacteriia</taxon>
        <taxon>Sphingobacteriales</taxon>
        <taxon>Sphingobacteriaceae</taxon>
        <taxon>Mucilaginibacter</taxon>
    </lineage>
</organism>
<feature type="binding site" evidence="4">
    <location>
        <position position="53"/>
    </location>
    <ligand>
        <name>Zn(2+)</name>
        <dbReference type="ChEBI" id="CHEBI:29105"/>
        <label>1</label>
    </ligand>
</feature>
<comment type="cofactor">
    <cofactor evidence="4">
        <name>a divalent metal cation</name>
        <dbReference type="ChEBI" id="CHEBI:60240"/>
    </cofactor>
    <text evidence="4">Binds 2 divalent metal cations per subunit.</text>
</comment>
<evidence type="ECO:0000256" key="5">
    <source>
        <dbReference type="PROSITE-ProRule" id="PRU00679"/>
    </source>
</evidence>
<dbReference type="InterPro" id="IPR032466">
    <property type="entry name" value="Metal_Hydrolase"/>
</dbReference>
<evidence type="ECO:0000256" key="2">
    <source>
        <dbReference type="ARBA" id="ARBA00022801"/>
    </source>
</evidence>
<name>A0A929KZL8_9SPHI</name>
<feature type="binding site" evidence="4">
    <location>
        <position position="283"/>
    </location>
    <ligand>
        <name>Zn(2+)</name>
        <dbReference type="ChEBI" id="CHEBI:29105"/>
        <label>1</label>
    </ligand>
</feature>
<dbReference type="PANTHER" id="PTHR10819">
    <property type="entry name" value="PHOSPHOTRIESTERASE-RELATED"/>
    <property type="match status" value="1"/>
</dbReference>
<feature type="binding site" description="via carbamate group" evidence="4">
    <location>
        <position position="168"/>
    </location>
    <ligand>
        <name>Zn(2+)</name>
        <dbReference type="ChEBI" id="CHEBI:29105"/>
        <label>1</label>
    </ligand>
</feature>
<dbReference type="Pfam" id="PF02126">
    <property type="entry name" value="PTE"/>
    <property type="match status" value="1"/>
</dbReference>
<dbReference type="AlphaFoldDB" id="A0A929KZL8"/>
<dbReference type="PANTHER" id="PTHR10819:SF3">
    <property type="entry name" value="PHOSPHOTRIESTERASE-RELATED PROTEIN"/>
    <property type="match status" value="1"/>
</dbReference>
<evidence type="ECO:0000256" key="3">
    <source>
        <dbReference type="PIRSR" id="PIRSR601559-50"/>
    </source>
</evidence>
<feature type="binding site" evidence="4">
    <location>
        <position position="229"/>
    </location>
    <ligand>
        <name>Zn(2+)</name>
        <dbReference type="ChEBI" id="CHEBI:29105"/>
        <label>2</label>
    </ligand>
</feature>
<dbReference type="Proteomes" id="UP000622475">
    <property type="component" value="Unassembled WGS sequence"/>
</dbReference>
<dbReference type="EMBL" id="JADFFL010000002">
    <property type="protein sequence ID" value="MBE9661470.1"/>
    <property type="molecule type" value="Genomic_DNA"/>
</dbReference>
<dbReference type="RefSeq" id="WP_194110658.1">
    <property type="nucleotide sequence ID" value="NZ_JADFFL010000002.1"/>
</dbReference>
<reference evidence="6" key="1">
    <citation type="submission" date="2020-10" db="EMBL/GenBank/DDBJ databases">
        <title>Mucilaginibacter mali sp. nov., isolated from rhizosphere soil of apple orchard.</title>
        <authorList>
            <person name="Lee J.-S."/>
            <person name="Kim H.S."/>
            <person name="Kim J.-S."/>
        </authorList>
    </citation>
    <scope>NUCLEOTIDE SEQUENCE</scope>
    <source>
        <strain evidence="6">KCTC 22746</strain>
    </source>
</reference>
<comment type="similarity">
    <text evidence="5">Belongs to the metallo-dependent hydrolases superfamily. Phosphotriesterase family.</text>
</comment>
<evidence type="ECO:0000313" key="7">
    <source>
        <dbReference type="Proteomes" id="UP000622475"/>
    </source>
</evidence>
<dbReference type="InterPro" id="IPR001559">
    <property type="entry name" value="Phosphotriesterase"/>
</dbReference>
<proteinExistence type="inferred from homology"/>
<sequence>MYKKLFPTLYFLGLIILTLSACVLARSRTNHRVMTVTGYPDAATLGLMLPHEHIFTDFSGAETVTPRYDREEAFQFALPYLKKLKASGVNTIVECTPNYIDRDVALLKRLSEASGLNIITNTGYYAAVNFKYLPKHAYTETAQQLAGRWITEWRDGIAGTNVRPGFIKLGVGNAPLAPIERKLIEAAAITHLRTGLKIYIHTGDGKAAVEEADLLQSKGVSPSALIWVHAQNDATGVYQQQLAQRGVTISLDGYSPQQKAKYIGHLNQLKKASLLHKVILSHDNGFAVELEDGKITFKAFGGQAGDIYTSIQTDLIPALLKAGFDQQEIDLMTKTNPAKALTIEVLMAN</sequence>
<keyword evidence="7" id="KW-1185">Reference proteome</keyword>
<feature type="binding site" description="via carbamate group" evidence="4">
    <location>
        <position position="168"/>
    </location>
    <ligand>
        <name>Zn(2+)</name>
        <dbReference type="ChEBI" id="CHEBI:29105"/>
        <label>2</label>
    </ligand>
</feature>
<dbReference type="PROSITE" id="PS51347">
    <property type="entry name" value="PHOSPHOTRIESTERASE_2"/>
    <property type="match status" value="1"/>
</dbReference>
<dbReference type="PROSITE" id="PS51257">
    <property type="entry name" value="PROKAR_LIPOPROTEIN"/>
    <property type="match status" value="1"/>
</dbReference>
<feature type="binding site" evidence="4">
    <location>
        <position position="201"/>
    </location>
    <ligand>
        <name>Zn(2+)</name>
        <dbReference type="ChEBI" id="CHEBI:29105"/>
        <label>2</label>
    </ligand>
</feature>
<dbReference type="GO" id="GO:0016787">
    <property type="term" value="F:hydrolase activity"/>
    <property type="evidence" value="ECO:0007669"/>
    <property type="project" value="UniProtKB-KW"/>
</dbReference>
<feature type="modified residue" description="N6-carboxylysine" evidence="3 5">
    <location>
        <position position="168"/>
    </location>
</feature>
<gene>
    <name evidence="6" type="ORF">IRJ16_06205</name>
</gene>
<protein>
    <submittedName>
        <fullName evidence="6">Phosphotriesterase</fullName>
    </submittedName>
</protein>
<dbReference type="GO" id="GO:0008270">
    <property type="term" value="F:zinc ion binding"/>
    <property type="evidence" value="ECO:0007669"/>
    <property type="project" value="InterPro"/>
</dbReference>
<dbReference type="Gene3D" id="3.20.20.140">
    <property type="entry name" value="Metal-dependent hydrolases"/>
    <property type="match status" value="1"/>
</dbReference>
<dbReference type="SUPFAM" id="SSF51556">
    <property type="entry name" value="Metallo-dependent hydrolases"/>
    <property type="match status" value="1"/>
</dbReference>
<keyword evidence="2" id="KW-0378">Hydrolase</keyword>
<comment type="caution">
    <text evidence="6">The sequence shown here is derived from an EMBL/GenBank/DDBJ whole genome shotgun (WGS) entry which is preliminary data.</text>
</comment>
<evidence type="ECO:0000313" key="6">
    <source>
        <dbReference type="EMBL" id="MBE9661470.1"/>
    </source>
</evidence>